<keyword evidence="6 10" id="KW-0350">Heme biosynthesis</keyword>
<evidence type="ECO:0000256" key="10">
    <source>
        <dbReference type="HAMAP-Rule" id="MF_00323"/>
    </source>
</evidence>
<organism evidence="12 13">
    <name type="scientific">Ligilactobacillus apodemi DSM 16634 = JCM 16172</name>
    <dbReference type="NCBI Taxonomy" id="1423724"/>
    <lineage>
        <taxon>Bacteria</taxon>
        <taxon>Bacillati</taxon>
        <taxon>Bacillota</taxon>
        <taxon>Bacilli</taxon>
        <taxon>Lactobacillales</taxon>
        <taxon>Lactobacillaceae</taxon>
        <taxon>Ligilactobacillus</taxon>
    </lineage>
</organism>
<proteinExistence type="inferred from homology"/>
<dbReference type="InterPro" id="IPR033644">
    <property type="entry name" value="Ferrochelatase_C"/>
</dbReference>
<dbReference type="CDD" id="cd03411">
    <property type="entry name" value="Ferrochelatase_N"/>
    <property type="match status" value="1"/>
</dbReference>
<dbReference type="AlphaFoldDB" id="A0A0R1U205"/>
<dbReference type="GO" id="GO:0006783">
    <property type="term" value="P:heme biosynthetic process"/>
    <property type="evidence" value="ECO:0007669"/>
    <property type="project" value="UniProtKB-UniRule"/>
</dbReference>
<evidence type="ECO:0000256" key="8">
    <source>
        <dbReference type="ARBA" id="ARBA00023244"/>
    </source>
</evidence>
<gene>
    <name evidence="10" type="primary">cpfC</name>
    <name evidence="12" type="ORF">FC32_GL001618</name>
</gene>
<name>A0A0R1U205_9LACO</name>
<dbReference type="PANTHER" id="PTHR11108:SF1">
    <property type="entry name" value="FERROCHELATASE, MITOCHONDRIAL"/>
    <property type="match status" value="1"/>
</dbReference>
<dbReference type="eggNOG" id="COG0276">
    <property type="taxonomic scope" value="Bacteria"/>
</dbReference>
<comment type="similarity">
    <text evidence="2 10 11">Belongs to the ferrochelatase family.</text>
</comment>
<evidence type="ECO:0000256" key="5">
    <source>
        <dbReference type="ARBA" id="ARBA00023004"/>
    </source>
</evidence>
<comment type="subcellular location">
    <subcellularLocation>
        <location evidence="10 11">Cytoplasm</location>
    </subcellularLocation>
</comment>
<dbReference type="FunFam" id="3.40.50.1400:FF:000002">
    <property type="entry name" value="Ferrochelatase"/>
    <property type="match status" value="1"/>
</dbReference>
<dbReference type="GO" id="GO:0046872">
    <property type="term" value="F:metal ion binding"/>
    <property type="evidence" value="ECO:0007669"/>
    <property type="project" value="UniProtKB-UniRule"/>
</dbReference>
<sequence>MKKGILLINLGTPEQPDAKHLRPYLRKFLGDKRVIDTPDIIWKPILELMILPKRPQKSAALYQEIWSDEYGSPLKYYTERQRDLLQALNPDTSVKYAFSYSEPSIPHVLAEFEAEKITDLRIIALYPQYSTTTVGSVNDAVLKFFHRRTYVPNLRFVTSFYEKEAYLDLLASKIKEKWDQKAYDKLVISYHGIPKSYVDKGDPYEQQCQETTAALKERLPEVEMLHTYQSKFGPAEWLTPAFDQTIAELPKQGTKKILVVSPSFVSDCLETLHELEIENAEVFTKAGGELFDVVPCLNDDPQFIALLNDLVK</sequence>
<evidence type="ECO:0000256" key="3">
    <source>
        <dbReference type="ARBA" id="ARBA00022490"/>
    </source>
</evidence>
<feature type="binding site" evidence="10">
    <location>
        <position position="191"/>
    </location>
    <ligand>
        <name>Fe(2+)</name>
        <dbReference type="ChEBI" id="CHEBI:29033"/>
    </ligand>
</feature>
<dbReference type="HAMAP" id="MF_00323">
    <property type="entry name" value="Ferrochelatase"/>
    <property type="match status" value="1"/>
</dbReference>
<evidence type="ECO:0000256" key="6">
    <source>
        <dbReference type="ARBA" id="ARBA00023133"/>
    </source>
</evidence>
<comment type="catalytic activity">
    <reaction evidence="9">
        <text>Fe-coproporphyrin III + 2 H(+) = coproporphyrin III + Fe(2+)</text>
        <dbReference type="Rhea" id="RHEA:49572"/>
        <dbReference type="ChEBI" id="CHEBI:15378"/>
        <dbReference type="ChEBI" id="CHEBI:29033"/>
        <dbReference type="ChEBI" id="CHEBI:68438"/>
        <dbReference type="ChEBI" id="CHEBI:131725"/>
        <dbReference type="EC" id="4.99.1.9"/>
    </reaction>
    <physiologicalReaction direction="right-to-left" evidence="9">
        <dbReference type="Rhea" id="RHEA:49574"/>
    </physiologicalReaction>
</comment>
<dbReference type="PANTHER" id="PTHR11108">
    <property type="entry name" value="FERROCHELATASE"/>
    <property type="match status" value="1"/>
</dbReference>
<dbReference type="Gene3D" id="3.40.50.1400">
    <property type="match status" value="2"/>
</dbReference>
<evidence type="ECO:0000256" key="9">
    <source>
        <dbReference type="ARBA" id="ARBA00024536"/>
    </source>
</evidence>
<dbReference type="Pfam" id="PF00762">
    <property type="entry name" value="Ferrochelatase"/>
    <property type="match status" value="1"/>
</dbReference>
<keyword evidence="13" id="KW-1185">Reference proteome</keyword>
<dbReference type="STRING" id="1423724.FC32_GL001618"/>
<keyword evidence="8 10" id="KW-0627">Porphyrin biosynthesis</keyword>
<dbReference type="CDD" id="cd00419">
    <property type="entry name" value="Ferrochelatase_C"/>
    <property type="match status" value="1"/>
</dbReference>
<dbReference type="EC" id="4.99.1.9" evidence="10"/>
<accession>A0A0R1U205</accession>
<comment type="function">
    <text evidence="10 11">Involved in coproporphyrin-dependent heme b biosynthesis. Catalyzes the insertion of ferrous iron into coproporphyrin III to form Fe-coproporphyrin III.</text>
</comment>
<keyword evidence="3 10" id="KW-0963">Cytoplasm</keyword>
<evidence type="ECO:0000313" key="12">
    <source>
        <dbReference type="EMBL" id="KRL87391.1"/>
    </source>
</evidence>
<reference evidence="12 13" key="1">
    <citation type="journal article" date="2015" name="Genome Announc.">
        <title>Expanding the biotechnology potential of lactobacilli through comparative genomics of 213 strains and associated genera.</title>
        <authorList>
            <person name="Sun Z."/>
            <person name="Harris H.M."/>
            <person name="McCann A."/>
            <person name="Guo C."/>
            <person name="Argimon S."/>
            <person name="Zhang W."/>
            <person name="Yang X."/>
            <person name="Jeffery I.B."/>
            <person name="Cooney J.C."/>
            <person name="Kagawa T.F."/>
            <person name="Liu W."/>
            <person name="Song Y."/>
            <person name="Salvetti E."/>
            <person name="Wrobel A."/>
            <person name="Rasinkangas P."/>
            <person name="Parkhill J."/>
            <person name="Rea M.C."/>
            <person name="O'Sullivan O."/>
            <person name="Ritari J."/>
            <person name="Douillard F.P."/>
            <person name="Paul Ross R."/>
            <person name="Yang R."/>
            <person name="Briner A.E."/>
            <person name="Felis G.E."/>
            <person name="de Vos W.M."/>
            <person name="Barrangou R."/>
            <person name="Klaenhammer T.R."/>
            <person name="Caufield P.W."/>
            <person name="Cui Y."/>
            <person name="Zhang H."/>
            <person name="O'Toole P.W."/>
        </authorList>
    </citation>
    <scope>NUCLEOTIDE SEQUENCE [LARGE SCALE GENOMIC DNA]</scope>
    <source>
        <strain evidence="12 13">DSM 16634</strain>
    </source>
</reference>
<comment type="caution">
    <text evidence="12">The sequence shown here is derived from an EMBL/GenBank/DDBJ whole genome shotgun (WGS) entry which is preliminary data.</text>
</comment>
<comment type="caution">
    <text evidence="10">Lacks conserved residue(s) required for the propagation of feature annotation.</text>
</comment>
<dbReference type="UniPathway" id="UPA00252"/>
<dbReference type="RefSeq" id="WP_056957182.1">
    <property type="nucleotide sequence ID" value="NZ_AZFT01000002.1"/>
</dbReference>
<evidence type="ECO:0000256" key="1">
    <source>
        <dbReference type="ARBA" id="ARBA00004744"/>
    </source>
</evidence>
<keyword evidence="7 10" id="KW-0456">Lyase</keyword>
<evidence type="ECO:0000313" key="13">
    <source>
        <dbReference type="Proteomes" id="UP000051324"/>
    </source>
</evidence>
<dbReference type="GO" id="GO:0004325">
    <property type="term" value="F:ferrochelatase activity"/>
    <property type="evidence" value="ECO:0007669"/>
    <property type="project" value="UniProtKB-UniRule"/>
</dbReference>
<dbReference type="PROSITE" id="PS00534">
    <property type="entry name" value="FERROCHELATASE"/>
    <property type="match status" value="1"/>
</dbReference>
<dbReference type="Proteomes" id="UP000051324">
    <property type="component" value="Unassembled WGS sequence"/>
</dbReference>
<comment type="pathway">
    <text evidence="1 10 11">Porphyrin-containing compound metabolism; protoheme biosynthesis.</text>
</comment>
<evidence type="ECO:0000256" key="4">
    <source>
        <dbReference type="ARBA" id="ARBA00022723"/>
    </source>
</evidence>
<dbReference type="InterPro" id="IPR019772">
    <property type="entry name" value="Ferrochelatase_AS"/>
</dbReference>
<feature type="binding site" evidence="10">
    <location>
        <position position="270"/>
    </location>
    <ligand>
        <name>Fe(2+)</name>
        <dbReference type="ChEBI" id="CHEBI:29033"/>
    </ligand>
</feature>
<dbReference type="GO" id="GO:0005737">
    <property type="term" value="C:cytoplasm"/>
    <property type="evidence" value="ECO:0007669"/>
    <property type="project" value="UniProtKB-SubCell"/>
</dbReference>
<dbReference type="SUPFAM" id="SSF53800">
    <property type="entry name" value="Chelatase"/>
    <property type="match status" value="1"/>
</dbReference>
<dbReference type="EMBL" id="AZFT01000002">
    <property type="protein sequence ID" value="KRL87391.1"/>
    <property type="molecule type" value="Genomic_DNA"/>
</dbReference>
<evidence type="ECO:0000256" key="11">
    <source>
        <dbReference type="RuleBase" id="RU000607"/>
    </source>
</evidence>
<dbReference type="InterPro" id="IPR001015">
    <property type="entry name" value="Ferrochelatase"/>
</dbReference>
<protein>
    <recommendedName>
        <fullName evidence="10">Coproporphyrin III ferrochelatase</fullName>
        <ecNumber evidence="10">4.99.1.9</ecNumber>
    </recommendedName>
</protein>
<dbReference type="PATRIC" id="fig|1423724.4.peg.1682"/>
<evidence type="ECO:0000256" key="2">
    <source>
        <dbReference type="ARBA" id="ARBA00007718"/>
    </source>
</evidence>
<dbReference type="NCBIfam" id="TIGR00109">
    <property type="entry name" value="hemH"/>
    <property type="match status" value="1"/>
</dbReference>
<keyword evidence="4 10" id="KW-0479">Metal-binding</keyword>
<dbReference type="InterPro" id="IPR033659">
    <property type="entry name" value="Ferrochelatase_N"/>
</dbReference>
<evidence type="ECO:0000256" key="7">
    <source>
        <dbReference type="ARBA" id="ARBA00023239"/>
    </source>
</evidence>
<keyword evidence="5 10" id="KW-0408">Iron</keyword>